<accession>M6D2E5</accession>
<name>M6D2E5_9LEPT</name>
<dbReference type="Proteomes" id="UP000011988">
    <property type="component" value="Unassembled WGS sequence"/>
</dbReference>
<comment type="caution">
    <text evidence="1">The sequence shown here is derived from an EMBL/GenBank/DDBJ whole genome shotgun (WGS) entry which is preliminary data.</text>
</comment>
<organism evidence="1 2">
    <name type="scientific">Leptospira alstonii serovar Sichuan str. 79601</name>
    <dbReference type="NCBI Taxonomy" id="1218565"/>
    <lineage>
        <taxon>Bacteria</taxon>
        <taxon>Pseudomonadati</taxon>
        <taxon>Spirochaetota</taxon>
        <taxon>Spirochaetia</taxon>
        <taxon>Leptospirales</taxon>
        <taxon>Leptospiraceae</taxon>
        <taxon>Leptospira</taxon>
    </lineage>
</organism>
<dbReference type="AlphaFoldDB" id="M6D2E5"/>
<reference evidence="1 2" key="1">
    <citation type="submission" date="2013-01" db="EMBL/GenBank/DDBJ databases">
        <authorList>
            <person name="Harkins D.M."/>
            <person name="Durkin A.S."/>
            <person name="Brinkac L.M."/>
            <person name="Haft D.H."/>
            <person name="Selengut J.D."/>
            <person name="Sanka R."/>
            <person name="DePew J."/>
            <person name="Purushe J."/>
            <person name="Galloway R.L."/>
            <person name="Vinetz J.M."/>
            <person name="Sutton G.G."/>
            <person name="Nierman W.C."/>
            <person name="Fouts D.E."/>
        </authorList>
    </citation>
    <scope>NUCLEOTIDE SEQUENCE [LARGE SCALE GENOMIC DNA]</scope>
    <source>
        <strain evidence="1 2">79601</strain>
    </source>
</reference>
<gene>
    <name evidence="1" type="ORF">LEP1GSC194_3510</name>
</gene>
<evidence type="ECO:0000313" key="1">
    <source>
        <dbReference type="EMBL" id="EMJ95353.1"/>
    </source>
</evidence>
<sequence>MEAGQNERLKQEIREKIKIFLSEALRGEALEKSLEKVCVNIMIEIEKMQKNPSVVSCVHEKDPPGAFRYRGEFRKCRAS</sequence>
<dbReference type="PATRIC" id="fig|1218565.3.peg.1854"/>
<evidence type="ECO:0000313" key="2">
    <source>
        <dbReference type="Proteomes" id="UP000011988"/>
    </source>
</evidence>
<protein>
    <submittedName>
        <fullName evidence="1">Uncharacterized protein</fullName>
    </submittedName>
</protein>
<proteinExistence type="predicted"/>
<dbReference type="EMBL" id="ANIK01000035">
    <property type="protein sequence ID" value="EMJ95353.1"/>
    <property type="molecule type" value="Genomic_DNA"/>
</dbReference>